<dbReference type="PANTHER" id="PTHR11516:SF60">
    <property type="entry name" value="PYRUVATE DEHYDROGENASE E1 COMPONENT SUBUNIT ALPHA"/>
    <property type="match status" value="1"/>
</dbReference>
<gene>
    <name evidence="5" type="ORF">L210DRAFT_983039</name>
</gene>
<dbReference type="InterPro" id="IPR029061">
    <property type="entry name" value="THDP-binding"/>
</dbReference>
<evidence type="ECO:0000259" key="4">
    <source>
        <dbReference type="Pfam" id="PF00676"/>
    </source>
</evidence>
<proteinExistence type="predicted"/>
<evidence type="ECO:0000256" key="1">
    <source>
        <dbReference type="ARBA" id="ARBA00001964"/>
    </source>
</evidence>
<dbReference type="PANTHER" id="PTHR11516">
    <property type="entry name" value="PYRUVATE DEHYDROGENASE E1 COMPONENT, ALPHA SUBUNIT BACTERIAL AND ORGANELLAR"/>
    <property type="match status" value="1"/>
</dbReference>
<dbReference type="InterPro" id="IPR050642">
    <property type="entry name" value="PDH_E1_Alpha_Subunit"/>
</dbReference>
<name>A0AAD4G9A3_BOLED</name>
<evidence type="ECO:0000256" key="3">
    <source>
        <dbReference type="ARBA" id="ARBA00023052"/>
    </source>
</evidence>
<dbReference type="GO" id="GO:0004739">
    <property type="term" value="F:pyruvate dehydrogenase (acetyl-transferring) activity"/>
    <property type="evidence" value="ECO:0007669"/>
    <property type="project" value="TreeGrafter"/>
</dbReference>
<evidence type="ECO:0000313" key="5">
    <source>
        <dbReference type="EMBL" id="KAF8431062.1"/>
    </source>
</evidence>
<protein>
    <recommendedName>
        <fullName evidence="4">Dehydrogenase E1 component domain-containing protein</fullName>
    </recommendedName>
</protein>
<reference evidence="5" key="2">
    <citation type="journal article" date="2020" name="Nat. Commun.">
        <title>Large-scale genome sequencing of mycorrhizal fungi provides insights into the early evolution of symbiotic traits.</title>
        <authorList>
            <person name="Miyauchi S."/>
            <person name="Kiss E."/>
            <person name="Kuo A."/>
            <person name="Drula E."/>
            <person name="Kohler A."/>
            <person name="Sanchez-Garcia M."/>
            <person name="Morin E."/>
            <person name="Andreopoulos B."/>
            <person name="Barry K.W."/>
            <person name="Bonito G."/>
            <person name="Buee M."/>
            <person name="Carver A."/>
            <person name="Chen C."/>
            <person name="Cichocki N."/>
            <person name="Clum A."/>
            <person name="Culley D."/>
            <person name="Crous P.W."/>
            <person name="Fauchery L."/>
            <person name="Girlanda M."/>
            <person name="Hayes R.D."/>
            <person name="Keri Z."/>
            <person name="LaButti K."/>
            <person name="Lipzen A."/>
            <person name="Lombard V."/>
            <person name="Magnuson J."/>
            <person name="Maillard F."/>
            <person name="Murat C."/>
            <person name="Nolan M."/>
            <person name="Ohm R.A."/>
            <person name="Pangilinan J."/>
            <person name="Pereira M.F."/>
            <person name="Perotto S."/>
            <person name="Peter M."/>
            <person name="Pfister S."/>
            <person name="Riley R."/>
            <person name="Sitrit Y."/>
            <person name="Stielow J.B."/>
            <person name="Szollosi G."/>
            <person name="Zifcakova L."/>
            <person name="Stursova M."/>
            <person name="Spatafora J.W."/>
            <person name="Tedersoo L."/>
            <person name="Vaario L.M."/>
            <person name="Yamada A."/>
            <person name="Yan M."/>
            <person name="Wang P."/>
            <person name="Xu J."/>
            <person name="Bruns T."/>
            <person name="Baldrian P."/>
            <person name="Vilgalys R."/>
            <person name="Dunand C."/>
            <person name="Henrissat B."/>
            <person name="Grigoriev I.V."/>
            <person name="Hibbett D."/>
            <person name="Nagy L.G."/>
            <person name="Martin F.M."/>
        </authorList>
    </citation>
    <scope>NUCLEOTIDE SEQUENCE</scope>
    <source>
        <strain evidence="5">BED1</strain>
    </source>
</reference>
<dbReference type="AlphaFoldDB" id="A0AAD4G9A3"/>
<keyword evidence="6" id="KW-1185">Reference proteome</keyword>
<sequence>MSADTTQLHDASTDKSQPFTVKLHEDSFCTYKCDPPSLEVQAQRTNSSKCTRTCRQCVAWKWHQTPSTKPNSSVVSAISPLSRHEAVSVGLEYGIKPEDCVITEPTGVIPLRLCMADSVSHGKGGSMHIFTPSFFGGNSIVSAQVPVSASLAFAQKYLGHKTTTFAMYGDETCLRNA</sequence>
<dbReference type="Pfam" id="PF00676">
    <property type="entry name" value="E1_dh"/>
    <property type="match status" value="1"/>
</dbReference>
<evidence type="ECO:0000313" key="6">
    <source>
        <dbReference type="Proteomes" id="UP001194468"/>
    </source>
</evidence>
<keyword evidence="2" id="KW-0560">Oxidoreductase</keyword>
<comment type="caution">
    <text evidence="5">The sequence shown here is derived from an EMBL/GenBank/DDBJ whole genome shotgun (WGS) entry which is preliminary data.</text>
</comment>
<dbReference type="EMBL" id="WHUW01000053">
    <property type="protein sequence ID" value="KAF8431062.1"/>
    <property type="molecule type" value="Genomic_DNA"/>
</dbReference>
<dbReference type="InterPro" id="IPR001017">
    <property type="entry name" value="DH_E1"/>
</dbReference>
<feature type="domain" description="Dehydrogenase E1 component" evidence="4">
    <location>
        <begin position="82"/>
        <end position="170"/>
    </location>
</feature>
<dbReference type="SUPFAM" id="SSF52518">
    <property type="entry name" value="Thiamin diphosphate-binding fold (THDP-binding)"/>
    <property type="match status" value="1"/>
</dbReference>
<dbReference type="GO" id="GO:0006086">
    <property type="term" value="P:pyruvate decarboxylation to acetyl-CoA"/>
    <property type="evidence" value="ECO:0007669"/>
    <property type="project" value="TreeGrafter"/>
</dbReference>
<keyword evidence="3" id="KW-0786">Thiamine pyrophosphate</keyword>
<dbReference type="Proteomes" id="UP001194468">
    <property type="component" value="Unassembled WGS sequence"/>
</dbReference>
<reference evidence="5" key="1">
    <citation type="submission" date="2019-10" db="EMBL/GenBank/DDBJ databases">
        <authorList>
            <consortium name="DOE Joint Genome Institute"/>
            <person name="Kuo A."/>
            <person name="Miyauchi S."/>
            <person name="Kiss E."/>
            <person name="Drula E."/>
            <person name="Kohler A."/>
            <person name="Sanchez-Garcia M."/>
            <person name="Andreopoulos B."/>
            <person name="Barry K.W."/>
            <person name="Bonito G."/>
            <person name="Buee M."/>
            <person name="Carver A."/>
            <person name="Chen C."/>
            <person name="Cichocki N."/>
            <person name="Clum A."/>
            <person name="Culley D."/>
            <person name="Crous P.W."/>
            <person name="Fauchery L."/>
            <person name="Girlanda M."/>
            <person name="Hayes R."/>
            <person name="Keri Z."/>
            <person name="LaButti K."/>
            <person name="Lipzen A."/>
            <person name="Lombard V."/>
            <person name="Magnuson J."/>
            <person name="Maillard F."/>
            <person name="Morin E."/>
            <person name="Murat C."/>
            <person name="Nolan M."/>
            <person name="Ohm R."/>
            <person name="Pangilinan J."/>
            <person name="Pereira M."/>
            <person name="Perotto S."/>
            <person name="Peter M."/>
            <person name="Riley R."/>
            <person name="Sitrit Y."/>
            <person name="Stielow B."/>
            <person name="Szollosi G."/>
            <person name="Zifcakova L."/>
            <person name="Stursova M."/>
            <person name="Spatafora J.W."/>
            <person name="Tedersoo L."/>
            <person name="Vaario L.-M."/>
            <person name="Yamada A."/>
            <person name="Yan M."/>
            <person name="Wang P."/>
            <person name="Xu J."/>
            <person name="Bruns T."/>
            <person name="Baldrian P."/>
            <person name="Vilgalys R."/>
            <person name="Henrissat B."/>
            <person name="Grigoriev I.V."/>
            <person name="Hibbett D."/>
            <person name="Nagy L.G."/>
            <person name="Martin F.M."/>
        </authorList>
    </citation>
    <scope>NUCLEOTIDE SEQUENCE</scope>
    <source>
        <strain evidence="5">BED1</strain>
    </source>
</reference>
<organism evidence="5 6">
    <name type="scientific">Boletus edulis BED1</name>
    <dbReference type="NCBI Taxonomy" id="1328754"/>
    <lineage>
        <taxon>Eukaryota</taxon>
        <taxon>Fungi</taxon>
        <taxon>Dikarya</taxon>
        <taxon>Basidiomycota</taxon>
        <taxon>Agaricomycotina</taxon>
        <taxon>Agaricomycetes</taxon>
        <taxon>Agaricomycetidae</taxon>
        <taxon>Boletales</taxon>
        <taxon>Boletineae</taxon>
        <taxon>Boletaceae</taxon>
        <taxon>Boletoideae</taxon>
        <taxon>Boletus</taxon>
    </lineage>
</organism>
<accession>A0AAD4G9A3</accession>
<dbReference type="Gene3D" id="3.40.50.970">
    <property type="match status" value="1"/>
</dbReference>
<evidence type="ECO:0000256" key="2">
    <source>
        <dbReference type="ARBA" id="ARBA00023002"/>
    </source>
</evidence>
<comment type="cofactor">
    <cofactor evidence="1">
        <name>thiamine diphosphate</name>
        <dbReference type="ChEBI" id="CHEBI:58937"/>
    </cofactor>
</comment>